<organism evidence="1 2">
    <name type="scientific">Sphingosinicella rhizophila</name>
    <dbReference type="NCBI Taxonomy" id="3050082"/>
    <lineage>
        <taxon>Bacteria</taxon>
        <taxon>Pseudomonadati</taxon>
        <taxon>Pseudomonadota</taxon>
        <taxon>Alphaproteobacteria</taxon>
        <taxon>Sphingomonadales</taxon>
        <taxon>Sphingosinicellaceae</taxon>
        <taxon>Sphingosinicella</taxon>
    </lineage>
</organism>
<reference evidence="1 2" key="1">
    <citation type="submission" date="2023-05" db="EMBL/GenBank/DDBJ databases">
        <authorList>
            <person name="Guo Y."/>
        </authorList>
    </citation>
    <scope>NUCLEOTIDE SEQUENCE [LARGE SCALE GENOMIC DNA]</scope>
    <source>
        <strain evidence="1 2">GR2756</strain>
    </source>
</reference>
<protein>
    <submittedName>
        <fullName evidence="1">Uncharacterized protein</fullName>
    </submittedName>
</protein>
<dbReference type="EMBL" id="JAVUPU010000003">
    <property type="protein sequence ID" value="MDT9598692.1"/>
    <property type="molecule type" value="Genomic_DNA"/>
</dbReference>
<keyword evidence="2" id="KW-1185">Reference proteome</keyword>
<comment type="caution">
    <text evidence="1">The sequence shown here is derived from an EMBL/GenBank/DDBJ whole genome shotgun (WGS) entry which is preliminary data.</text>
</comment>
<evidence type="ECO:0000313" key="2">
    <source>
        <dbReference type="Proteomes" id="UP001259572"/>
    </source>
</evidence>
<evidence type="ECO:0000313" key="1">
    <source>
        <dbReference type="EMBL" id="MDT9598692.1"/>
    </source>
</evidence>
<gene>
    <name evidence="1" type="ORF">RQX22_07010</name>
</gene>
<sequence length="90" mass="10004">MKPRQIPLVMDWPHEQDAGELRRGRGGMGAAAARRDFKRHRRSHFDSSLGYAYIEVGDKPCRTLSICAASESQLMSNREEQAEAKGATSA</sequence>
<accession>A0ABU3Q5W0</accession>
<dbReference type="RefSeq" id="WP_315724961.1">
    <property type="nucleotide sequence ID" value="NZ_JAVUPU010000003.1"/>
</dbReference>
<proteinExistence type="predicted"/>
<dbReference type="Proteomes" id="UP001259572">
    <property type="component" value="Unassembled WGS sequence"/>
</dbReference>
<name>A0ABU3Q5W0_9SPHN</name>